<dbReference type="Proteomes" id="UP000003704">
    <property type="component" value="Unassembled WGS sequence"/>
</dbReference>
<dbReference type="EMBL" id="AKGD01000001">
    <property type="protein sequence ID" value="EIT71060.1"/>
    <property type="molecule type" value="Genomic_DNA"/>
</dbReference>
<protein>
    <submittedName>
        <fullName evidence="8">RND efflux transporter</fullName>
    </submittedName>
</protein>
<proteinExistence type="predicted"/>
<dbReference type="InterPro" id="IPR050545">
    <property type="entry name" value="Mycobact_MmpL"/>
</dbReference>
<evidence type="ECO:0000313" key="9">
    <source>
        <dbReference type="Proteomes" id="UP000003704"/>
    </source>
</evidence>
<evidence type="ECO:0000256" key="5">
    <source>
        <dbReference type="ARBA" id="ARBA00023136"/>
    </source>
</evidence>
<feature type="transmembrane region" description="Helical" evidence="6">
    <location>
        <begin position="263"/>
        <end position="283"/>
    </location>
</feature>
<dbReference type="STRING" id="1172194.WQQ_11970"/>
<evidence type="ECO:0000256" key="3">
    <source>
        <dbReference type="ARBA" id="ARBA00022692"/>
    </source>
</evidence>
<evidence type="ECO:0000256" key="2">
    <source>
        <dbReference type="ARBA" id="ARBA00022475"/>
    </source>
</evidence>
<gene>
    <name evidence="8" type="ORF">WQQ_11970</name>
</gene>
<keyword evidence="3 6" id="KW-0812">Transmembrane</keyword>
<evidence type="ECO:0000256" key="4">
    <source>
        <dbReference type="ARBA" id="ARBA00022989"/>
    </source>
</evidence>
<feature type="transmembrane region" description="Helical" evidence="6">
    <location>
        <begin position="316"/>
        <end position="337"/>
    </location>
</feature>
<evidence type="ECO:0000256" key="6">
    <source>
        <dbReference type="SAM" id="Phobius"/>
    </source>
</evidence>
<dbReference type="AlphaFoldDB" id="I8TB95"/>
<keyword evidence="4 6" id="KW-1133">Transmembrane helix</keyword>
<dbReference type="Gene3D" id="1.20.1640.10">
    <property type="entry name" value="Multidrug efflux transporter AcrB transmembrane domain"/>
    <property type="match status" value="1"/>
</dbReference>
<keyword evidence="2" id="KW-1003">Cell membrane</keyword>
<keyword evidence="5 6" id="KW-0472">Membrane</keyword>
<reference evidence="8 9" key="1">
    <citation type="journal article" date="2012" name="J. Bacteriol.">
        <title>Genome Sequence of n-Alkane-Degrading Hydrocarboniphaga effusa Strain AP103T (ATCC BAA-332T).</title>
        <authorList>
            <person name="Chang H.K."/>
            <person name="Zylstra G.J."/>
            <person name="Chae J.C."/>
        </authorList>
    </citation>
    <scope>NUCLEOTIDE SEQUENCE [LARGE SCALE GENOMIC DNA]</scope>
    <source>
        <strain evidence="8 9">AP103</strain>
    </source>
</reference>
<sequence>MVLISLLLAALPAPKNIEKLVGAEAAQTPFNRGFKKLLESIANVTYGKRGKVTAVIVAVCGAAAIITGLQIKIGNPVEGSNLLWDDSEYNEAVRQINGNFPGVNTLEIVLEAKDQRNPDRVGRQAETIMTMLQLQNIMENGGEPPRATLSFADYLMEGNRLFSGGNPKWLPLDPTNEMVGAASIAVMLGSSPKAFSHVINFDIQNGTVSLWYKDNKQETVDSALAAAKKAVETVGADHDAFTVRLGTGTIALQQAMNDVVERYHWVIIGLLNFTILLGCSYAYKSIVAGLILLVPVNLSNFVLLSSMHLMGIGLDINSLMVASIGVGVGIDYGIYLLSRICEEYHAQGRDIGRANTAALSTTGKAIMFTASIMLLGITPWYFLSDLKFLADMGLLLDLLMLINMVLALVVLPLLVWLINPRFLRREDLLVGEGVDLSQYTAAREHEERLAHAL</sequence>
<evidence type="ECO:0000313" key="8">
    <source>
        <dbReference type="EMBL" id="EIT71060.1"/>
    </source>
</evidence>
<organism evidence="8 9">
    <name type="scientific">Hydrocarboniphaga effusa AP103</name>
    <dbReference type="NCBI Taxonomy" id="1172194"/>
    <lineage>
        <taxon>Bacteria</taxon>
        <taxon>Pseudomonadati</taxon>
        <taxon>Pseudomonadota</taxon>
        <taxon>Gammaproteobacteria</taxon>
        <taxon>Nevskiales</taxon>
        <taxon>Nevskiaceae</taxon>
        <taxon>Hydrocarboniphaga</taxon>
    </lineage>
</organism>
<dbReference type="PANTHER" id="PTHR33406">
    <property type="entry name" value="MEMBRANE PROTEIN MJ1562-RELATED"/>
    <property type="match status" value="1"/>
</dbReference>
<feature type="transmembrane region" description="Helical" evidence="6">
    <location>
        <begin position="394"/>
        <end position="418"/>
    </location>
</feature>
<feature type="transmembrane region" description="Helical" evidence="6">
    <location>
        <begin position="290"/>
        <end position="310"/>
    </location>
</feature>
<evidence type="ECO:0000256" key="1">
    <source>
        <dbReference type="ARBA" id="ARBA00004651"/>
    </source>
</evidence>
<comment type="subcellular location">
    <subcellularLocation>
        <location evidence="1">Cell membrane</location>
        <topology evidence="1">Multi-pass membrane protein</topology>
    </subcellularLocation>
</comment>
<dbReference type="SUPFAM" id="SSF82866">
    <property type="entry name" value="Multidrug efflux transporter AcrB transmembrane domain"/>
    <property type="match status" value="1"/>
</dbReference>
<accession>I8TB95</accession>
<dbReference type="GO" id="GO:0005886">
    <property type="term" value="C:plasma membrane"/>
    <property type="evidence" value="ECO:0007669"/>
    <property type="project" value="UniProtKB-SubCell"/>
</dbReference>
<keyword evidence="9" id="KW-1185">Reference proteome</keyword>
<dbReference type="PATRIC" id="fig|1172194.4.peg.1149"/>
<dbReference type="PANTHER" id="PTHR33406:SF10">
    <property type="entry name" value="SSD DOMAIN-CONTAINING PROTEIN"/>
    <property type="match status" value="1"/>
</dbReference>
<dbReference type="Pfam" id="PF03176">
    <property type="entry name" value="MMPL"/>
    <property type="match status" value="1"/>
</dbReference>
<feature type="domain" description="Membrane transport protein MMPL" evidence="7">
    <location>
        <begin position="205"/>
        <end position="421"/>
    </location>
</feature>
<dbReference type="InterPro" id="IPR004869">
    <property type="entry name" value="MMPL_dom"/>
</dbReference>
<evidence type="ECO:0000259" key="7">
    <source>
        <dbReference type="Pfam" id="PF03176"/>
    </source>
</evidence>
<name>I8TB95_9GAMM</name>
<feature type="transmembrane region" description="Helical" evidence="6">
    <location>
        <begin position="358"/>
        <end position="382"/>
    </location>
</feature>
<comment type="caution">
    <text evidence="8">The sequence shown here is derived from an EMBL/GenBank/DDBJ whole genome shotgun (WGS) entry which is preliminary data.</text>
</comment>